<name>A0ABZ1FHG0_9ACTN</name>
<gene>
    <name evidence="1" type="ORF">OG863_16580</name>
</gene>
<dbReference type="Pfam" id="PF19859">
    <property type="entry name" value="DUF6333"/>
    <property type="match status" value="1"/>
</dbReference>
<proteinExistence type="predicted"/>
<protein>
    <submittedName>
        <fullName evidence="1">DUF6333 family protein</fullName>
    </submittedName>
</protein>
<evidence type="ECO:0000313" key="1">
    <source>
        <dbReference type="EMBL" id="WSB69437.1"/>
    </source>
</evidence>
<evidence type="ECO:0000313" key="2">
    <source>
        <dbReference type="Proteomes" id="UP001344251"/>
    </source>
</evidence>
<organism evidence="1 2">
    <name type="scientific">Streptomyces decoyicus</name>
    <dbReference type="NCBI Taxonomy" id="249567"/>
    <lineage>
        <taxon>Bacteria</taxon>
        <taxon>Bacillati</taxon>
        <taxon>Actinomycetota</taxon>
        <taxon>Actinomycetes</taxon>
        <taxon>Kitasatosporales</taxon>
        <taxon>Streptomycetaceae</taxon>
        <taxon>Streptomyces</taxon>
    </lineage>
</organism>
<accession>A0ABZ1FHG0</accession>
<sequence length="233" mass="25079">MSLDRATRCRHSITQITRLHPPAPAHCTHRTIGELPAHDPARARAIVRELPTVAGVAELAPVPRLDVRSPTTFDDLDYVTVGCWGGVVQITDPAFGEDGITSGNLDAVFEGQVKAHPDARIIGACEMDFSLTYGKYLVHVPGAPGVSADGWDEMTVSGDPAEALRACGTGPEGPGAEGLDFADPDALNWGEYLDRIACGLYIPLADETLMVSVFKVSRPEDTQENIEEVWYPE</sequence>
<dbReference type="Proteomes" id="UP001344251">
    <property type="component" value="Chromosome"/>
</dbReference>
<reference evidence="1 2" key="1">
    <citation type="submission" date="2022-10" db="EMBL/GenBank/DDBJ databases">
        <title>The complete genomes of actinobacterial strains from the NBC collection.</title>
        <authorList>
            <person name="Joergensen T.S."/>
            <person name="Alvarez Arevalo M."/>
            <person name="Sterndorff E.B."/>
            <person name="Faurdal D."/>
            <person name="Vuksanovic O."/>
            <person name="Mourched A.-S."/>
            <person name="Charusanti P."/>
            <person name="Shaw S."/>
            <person name="Blin K."/>
            <person name="Weber T."/>
        </authorList>
    </citation>
    <scope>NUCLEOTIDE SEQUENCE [LARGE SCALE GENOMIC DNA]</scope>
    <source>
        <strain evidence="1 2">NBC 01774</strain>
    </source>
</reference>
<dbReference type="RefSeq" id="WP_326618943.1">
    <property type="nucleotide sequence ID" value="NZ_CP109106.1"/>
</dbReference>
<keyword evidence="2" id="KW-1185">Reference proteome</keyword>
<dbReference type="EMBL" id="CP109106">
    <property type="protein sequence ID" value="WSB69437.1"/>
    <property type="molecule type" value="Genomic_DNA"/>
</dbReference>